<keyword evidence="2" id="KW-1185">Reference proteome</keyword>
<name>A0A9P4VIM1_9PEZI</name>
<evidence type="ECO:0000313" key="1">
    <source>
        <dbReference type="EMBL" id="KAF2834206.1"/>
    </source>
</evidence>
<protein>
    <recommendedName>
        <fullName evidence="3">ATPase AAA-type core domain-containing protein</fullName>
    </recommendedName>
</protein>
<organism evidence="1 2">
    <name type="scientific">Patellaria atrata CBS 101060</name>
    <dbReference type="NCBI Taxonomy" id="1346257"/>
    <lineage>
        <taxon>Eukaryota</taxon>
        <taxon>Fungi</taxon>
        <taxon>Dikarya</taxon>
        <taxon>Ascomycota</taxon>
        <taxon>Pezizomycotina</taxon>
        <taxon>Dothideomycetes</taxon>
        <taxon>Dothideomycetes incertae sedis</taxon>
        <taxon>Patellariales</taxon>
        <taxon>Patellariaceae</taxon>
        <taxon>Patellaria</taxon>
    </lineage>
</organism>
<dbReference type="Gene3D" id="3.40.50.300">
    <property type="entry name" value="P-loop containing nucleotide triphosphate hydrolases"/>
    <property type="match status" value="1"/>
</dbReference>
<evidence type="ECO:0008006" key="3">
    <source>
        <dbReference type="Google" id="ProtNLM"/>
    </source>
</evidence>
<dbReference type="InterPro" id="IPR027417">
    <property type="entry name" value="P-loop_NTPase"/>
</dbReference>
<dbReference type="PANTHER" id="PTHR46411">
    <property type="entry name" value="FAMILY ATPASE, PUTATIVE-RELATED"/>
    <property type="match status" value="1"/>
</dbReference>
<sequence>SIRDIHRNALVCILLQRLEYYNRVLILTTNRVNRIDDAVANRINVSLRYEPLNAEARLKVWKKFFEW</sequence>
<reference evidence="1" key="1">
    <citation type="journal article" date="2020" name="Stud. Mycol.">
        <title>101 Dothideomycetes genomes: a test case for predicting lifestyles and emergence of pathogens.</title>
        <authorList>
            <person name="Haridas S."/>
            <person name="Albert R."/>
            <person name="Binder M."/>
            <person name="Bloem J."/>
            <person name="Labutti K."/>
            <person name="Salamov A."/>
            <person name="Andreopoulos B."/>
            <person name="Baker S."/>
            <person name="Barry K."/>
            <person name="Bills G."/>
            <person name="Bluhm B."/>
            <person name="Cannon C."/>
            <person name="Castanera R."/>
            <person name="Culley D."/>
            <person name="Daum C."/>
            <person name="Ezra D."/>
            <person name="Gonzalez J."/>
            <person name="Henrissat B."/>
            <person name="Kuo A."/>
            <person name="Liang C."/>
            <person name="Lipzen A."/>
            <person name="Lutzoni F."/>
            <person name="Magnuson J."/>
            <person name="Mondo S."/>
            <person name="Nolan M."/>
            <person name="Ohm R."/>
            <person name="Pangilinan J."/>
            <person name="Park H.-J."/>
            <person name="Ramirez L."/>
            <person name="Alfaro M."/>
            <person name="Sun H."/>
            <person name="Tritt A."/>
            <person name="Yoshinaga Y."/>
            <person name="Zwiers L.-H."/>
            <person name="Turgeon B."/>
            <person name="Goodwin S."/>
            <person name="Spatafora J."/>
            <person name="Crous P."/>
            <person name="Grigoriev I."/>
        </authorList>
    </citation>
    <scope>NUCLEOTIDE SEQUENCE</scope>
    <source>
        <strain evidence="1">CBS 101060</strain>
    </source>
</reference>
<dbReference type="PANTHER" id="PTHR46411:SF3">
    <property type="entry name" value="AAA+ ATPASE DOMAIN-CONTAINING PROTEIN"/>
    <property type="match status" value="1"/>
</dbReference>
<accession>A0A9P4VIM1</accession>
<dbReference type="EMBL" id="MU006125">
    <property type="protein sequence ID" value="KAF2834206.1"/>
    <property type="molecule type" value="Genomic_DNA"/>
</dbReference>
<feature type="non-terminal residue" evidence="1">
    <location>
        <position position="1"/>
    </location>
</feature>
<comment type="caution">
    <text evidence="1">The sequence shown here is derived from an EMBL/GenBank/DDBJ whole genome shotgun (WGS) entry which is preliminary data.</text>
</comment>
<dbReference type="AlphaFoldDB" id="A0A9P4VIM1"/>
<dbReference type="OrthoDB" id="10042665at2759"/>
<proteinExistence type="predicted"/>
<evidence type="ECO:0000313" key="2">
    <source>
        <dbReference type="Proteomes" id="UP000799429"/>
    </source>
</evidence>
<dbReference type="SUPFAM" id="SSF52540">
    <property type="entry name" value="P-loop containing nucleoside triphosphate hydrolases"/>
    <property type="match status" value="1"/>
</dbReference>
<gene>
    <name evidence="1" type="ORF">M501DRAFT_944672</name>
</gene>
<dbReference type="Proteomes" id="UP000799429">
    <property type="component" value="Unassembled WGS sequence"/>
</dbReference>